<dbReference type="AlphaFoldDB" id="A0A372JBZ8"/>
<dbReference type="OrthoDB" id="669978at2"/>
<gene>
    <name evidence="1" type="ORF">DZF91_33415</name>
</gene>
<keyword evidence="2" id="KW-1185">Reference proteome</keyword>
<protein>
    <submittedName>
        <fullName evidence="1">Uncharacterized protein</fullName>
    </submittedName>
</protein>
<organism evidence="1 2">
    <name type="scientific">Actinomadura logoneensis</name>
    <dbReference type="NCBI Taxonomy" id="2293572"/>
    <lineage>
        <taxon>Bacteria</taxon>
        <taxon>Bacillati</taxon>
        <taxon>Actinomycetota</taxon>
        <taxon>Actinomycetes</taxon>
        <taxon>Streptosporangiales</taxon>
        <taxon>Thermomonosporaceae</taxon>
        <taxon>Actinomadura</taxon>
    </lineage>
</organism>
<comment type="caution">
    <text evidence="1">The sequence shown here is derived from an EMBL/GenBank/DDBJ whole genome shotgun (WGS) entry which is preliminary data.</text>
</comment>
<accession>A0A372JBZ8</accession>
<dbReference type="RefSeq" id="WP_117361042.1">
    <property type="nucleotide sequence ID" value="NZ_QURH01000981.1"/>
</dbReference>
<evidence type="ECO:0000313" key="2">
    <source>
        <dbReference type="Proteomes" id="UP000261811"/>
    </source>
</evidence>
<reference evidence="1 2" key="1">
    <citation type="submission" date="2018-08" db="EMBL/GenBank/DDBJ databases">
        <title>Actinomadura jelena sp. nov., a novel Actinomycete isolated from soil in Chad.</title>
        <authorList>
            <person name="Shi L."/>
        </authorList>
    </citation>
    <scope>NUCLEOTIDE SEQUENCE [LARGE SCALE GENOMIC DNA]</scope>
    <source>
        <strain evidence="1 2">NEAU-G17</strain>
    </source>
</reference>
<proteinExistence type="predicted"/>
<evidence type="ECO:0000313" key="1">
    <source>
        <dbReference type="EMBL" id="RFU37346.1"/>
    </source>
</evidence>
<dbReference type="EMBL" id="QURH01000981">
    <property type="protein sequence ID" value="RFU37346.1"/>
    <property type="molecule type" value="Genomic_DNA"/>
</dbReference>
<sequence length="161" mass="17760">MKKLGMLLCDLHGRENALARDLLRISAHHAADHEVYHLARDLAVWSQDHVAALADAAPRYGLDLDPEPDADASLTRRVRERAGDLLGRQSEAALLLLHDLRKVYVDASGVSLDWEIAGQVAQATKDGDLLALVGRCHPDTLRQVRWANAKIKETSPQTFTS</sequence>
<name>A0A372JBZ8_9ACTN</name>
<dbReference type="Proteomes" id="UP000261811">
    <property type="component" value="Unassembled WGS sequence"/>
</dbReference>